<proteinExistence type="inferred from homology"/>
<dbReference type="SMART" id="SM00436">
    <property type="entry name" value="TOP1Bc"/>
    <property type="match status" value="1"/>
</dbReference>
<gene>
    <name evidence="17" type="ORF">TUM4438_31070</name>
</gene>
<feature type="domain" description="Topo IA-type catalytic" evidence="16">
    <location>
        <begin position="148"/>
        <end position="613"/>
    </location>
</feature>
<dbReference type="Pfam" id="PF01396">
    <property type="entry name" value="Zn_ribbon_Top1"/>
    <property type="match status" value="2"/>
</dbReference>
<evidence type="ECO:0000256" key="14">
    <source>
        <dbReference type="ARBA" id="ARBA00032877"/>
    </source>
</evidence>
<dbReference type="InterPro" id="IPR013826">
    <property type="entry name" value="Topo_IA_cen_sub3"/>
</dbReference>
<dbReference type="InterPro" id="IPR013497">
    <property type="entry name" value="Topo_IA_cen"/>
</dbReference>
<keyword evidence="18" id="KW-1185">Reference proteome</keyword>
<dbReference type="InterPro" id="IPR013498">
    <property type="entry name" value="Topo_IA_Znf"/>
</dbReference>
<evidence type="ECO:0000256" key="8">
    <source>
        <dbReference type="ARBA" id="ARBA00023029"/>
    </source>
</evidence>
<evidence type="ECO:0000256" key="11">
    <source>
        <dbReference type="ARBA" id="ARBA00030003"/>
    </source>
</evidence>
<evidence type="ECO:0000259" key="16">
    <source>
        <dbReference type="PROSITE" id="PS52039"/>
    </source>
</evidence>
<dbReference type="PROSITE" id="PS50880">
    <property type="entry name" value="TOPRIM"/>
    <property type="match status" value="1"/>
</dbReference>
<keyword evidence="7" id="KW-0862">Zinc</keyword>
<dbReference type="Gene3D" id="1.10.460.10">
    <property type="entry name" value="Topoisomerase I, domain 2"/>
    <property type="match status" value="1"/>
</dbReference>
<evidence type="ECO:0000256" key="10">
    <source>
        <dbReference type="ARBA" id="ARBA00023235"/>
    </source>
</evidence>
<dbReference type="EMBL" id="BPEY01000062">
    <property type="protein sequence ID" value="GIU48824.1"/>
    <property type="molecule type" value="Genomic_DNA"/>
</dbReference>
<evidence type="ECO:0000256" key="2">
    <source>
        <dbReference type="ARBA" id="ARBA00009446"/>
    </source>
</evidence>
<dbReference type="PROSITE" id="PS00396">
    <property type="entry name" value="TOPO_IA_1"/>
    <property type="match status" value="1"/>
</dbReference>
<name>A0ABQ4PLA4_9GAMM</name>
<evidence type="ECO:0000313" key="18">
    <source>
        <dbReference type="Proteomes" id="UP000887104"/>
    </source>
</evidence>
<evidence type="ECO:0000256" key="12">
    <source>
        <dbReference type="ARBA" id="ARBA00031985"/>
    </source>
</evidence>
<dbReference type="PROSITE" id="PS52039">
    <property type="entry name" value="TOPO_IA_2"/>
    <property type="match status" value="1"/>
</dbReference>
<dbReference type="Gene3D" id="1.10.290.10">
    <property type="entry name" value="Topoisomerase I, domain 4"/>
    <property type="match status" value="1"/>
</dbReference>
<evidence type="ECO:0000256" key="5">
    <source>
        <dbReference type="ARBA" id="ARBA00022737"/>
    </source>
</evidence>
<protein>
    <recommendedName>
        <fullName evidence="3">DNA topoisomerase</fullName>
        <ecNumber evidence="3">5.6.2.1</ecNumber>
    </recommendedName>
    <alternativeName>
        <fullName evidence="14">Omega-protein</fullName>
    </alternativeName>
    <alternativeName>
        <fullName evidence="13">Relaxing enzyme</fullName>
    </alternativeName>
    <alternativeName>
        <fullName evidence="11">Swivelase</fullName>
    </alternativeName>
    <alternativeName>
        <fullName evidence="12">Untwisting enzyme</fullName>
    </alternativeName>
</protein>
<dbReference type="PANTHER" id="PTHR11390:SF21">
    <property type="entry name" value="DNA TOPOISOMERASE 3-ALPHA"/>
    <property type="match status" value="1"/>
</dbReference>
<comment type="similarity">
    <text evidence="2">Belongs to the type IA topoisomerase family.</text>
</comment>
<dbReference type="InterPro" id="IPR013825">
    <property type="entry name" value="Topo_IA_cen_sub2"/>
</dbReference>
<dbReference type="CDD" id="cd03362">
    <property type="entry name" value="TOPRIM_TopoIA_TopoIII"/>
    <property type="match status" value="1"/>
</dbReference>
<accession>A0ABQ4PLA4</accession>
<feature type="domain" description="Toprim" evidence="15">
    <location>
        <begin position="2"/>
        <end position="131"/>
    </location>
</feature>
<dbReference type="InterPro" id="IPR034144">
    <property type="entry name" value="TOPRIM_TopoIII"/>
</dbReference>
<evidence type="ECO:0000256" key="3">
    <source>
        <dbReference type="ARBA" id="ARBA00012891"/>
    </source>
</evidence>
<evidence type="ECO:0000256" key="7">
    <source>
        <dbReference type="ARBA" id="ARBA00022833"/>
    </source>
</evidence>
<dbReference type="InterPro" id="IPR000380">
    <property type="entry name" value="Topo_IA"/>
</dbReference>
<dbReference type="SUPFAM" id="SSF56712">
    <property type="entry name" value="Prokaryotic type I DNA topoisomerase"/>
    <property type="match status" value="1"/>
</dbReference>
<dbReference type="InterPro" id="IPR003601">
    <property type="entry name" value="Topo_IA_2"/>
</dbReference>
<keyword evidence="10" id="KW-0413">Isomerase</keyword>
<dbReference type="InterPro" id="IPR003602">
    <property type="entry name" value="Topo_IA_DNA-bd_dom"/>
</dbReference>
<dbReference type="RefSeq" id="WP_220782083.1">
    <property type="nucleotide sequence ID" value="NZ_BPEY01000062.1"/>
</dbReference>
<comment type="catalytic activity">
    <reaction evidence="1">
        <text>ATP-independent breakage of single-stranded DNA, followed by passage and rejoining.</text>
        <dbReference type="EC" id="5.6.2.1"/>
    </reaction>
</comment>
<sequence>MIRLFIAEKPSLAQAIFEGLGGNPKTQKLNGYYQHGNDIVTWCVGHLLELCPPENQWKLEYLPIKSSFPPKLQPIAKTKSQLDTVLSLMTKAQLIVNAGDPDEEGQLLVDEVLTYANNTKPVKRLLVADLNLAPVQAALNDLKNNDDYQGLTKSALARSIGDQLFGFNMTQAFTLQARKAGFDSVLSIGRVQTVVLGMVNERTLANQNHKESFYYDVVGTFNVNNGQVQAKYQTTPNDDIDDKKRLINESEANSIAAESLQQQAVIVNAATQETKAIAPRPFNLSTLQQLCAKKWGYTAEETLNTVQSLYETHKLLTYPRTDNRFLGDTHYEQRQSILDSICVTIPSLKDAISQGDLALKHSSFNSEKIEAHHAIVPTERTGVEANLTVKERNIYELVATSFIALFYPASVRDKTNVIIEIESSKRQFQASQTVLKSQGWESLYREDIPADEPISGIDLSTLTNNTTAVVTDSNVTKKKTKPQKYHVESSLLAGMSKAGKLIKDPILRKEFEAKDKGNRDECGSIGTEATRASILKKLKERIQLVELVKMTGYKEPVWRTTKQGQEFCELLPDSFLAPDISAIWSQQQNAIRAHEMPVTEFLSNLDSFIAEHVNNVKTNGINITSDAQSCPNCETGLLIKRNGTKGTFFSCNNYPECKTSFPDKGGKPDLTKKPATISTEHSCPNCGKGLIRRKKKAIPRKKTGYFWGCSGYPTCSSAFTDKGGKPVFK</sequence>
<dbReference type="SUPFAM" id="SSF57783">
    <property type="entry name" value="Zinc beta-ribbon"/>
    <property type="match status" value="1"/>
</dbReference>
<reference evidence="17" key="1">
    <citation type="submission" date="2021-05" db="EMBL/GenBank/DDBJ databases">
        <title>Molecular characterization for Shewanella algae harboring chromosomal blaOXA-55-like strains isolated from clinical and environment sample.</title>
        <authorList>
            <person name="Ohama Y."/>
            <person name="Aoki K."/>
            <person name="Harada S."/>
            <person name="Moriya K."/>
            <person name="Ishii Y."/>
            <person name="Tateda K."/>
        </authorList>
    </citation>
    <scope>NUCLEOTIDE SEQUENCE</scope>
    <source>
        <strain evidence="17">JCM 11563</strain>
    </source>
</reference>
<dbReference type="Gene3D" id="3.40.50.140">
    <property type="match status" value="1"/>
</dbReference>
<keyword evidence="6" id="KW-0863">Zinc-finger</keyword>
<evidence type="ECO:0000256" key="6">
    <source>
        <dbReference type="ARBA" id="ARBA00022771"/>
    </source>
</evidence>
<dbReference type="InterPro" id="IPR023405">
    <property type="entry name" value="Topo_IA_core_domain"/>
</dbReference>
<dbReference type="PRINTS" id="PR00417">
    <property type="entry name" value="PRTPISMRASEI"/>
</dbReference>
<dbReference type="EC" id="5.6.2.1" evidence="3"/>
<dbReference type="Gene3D" id="3.30.65.10">
    <property type="entry name" value="Bacterial Topoisomerase I, domain 1"/>
    <property type="match status" value="2"/>
</dbReference>
<keyword evidence="8" id="KW-0799">Topoisomerase</keyword>
<evidence type="ECO:0000256" key="4">
    <source>
        <dbReference type="ARBA" id="ARBA00022723"/>
    </source>
</evidence>
<comment type="caution">
    <text evidence="17">The sequence shown here is derived from an EMBL/GenBank/DDBJ whole genome shotgun (WGS) entry which is preliminary data.</text>
</comment>
<keyword evidence="4" id="KW-0479">Metal-binding</keyword>
<dbReference type="SMART" id="SM00437">
    <property type="entry name" value="TOP1Ac"/>
    <property type="match status" value="1"/>
</dbReference>
<dbReference type="Proteomes" id="UP000887104">
    <property type="component" value="Unassembled WGS sequence"/>
</dbReference>
<dbReference type="Pfam" id="PF01751">
    <property type="entry name" value="Toprim"/>
    <property type="match status" value="1"/>
</dbReference>
<evidence type="ECO:0000256" key="1">
    <source>
        <dbReference type="ARBA" id="ARBA00000213"/>
    </source>
</evidence>
<dbReference type="PANTHER" id="PTHR11390">
    <property type="entry name" value="PROKARYOTIC DNA TOPOISOMERASE"/>
    <property type="match status" value="1"/>
</dbReference>
<evidence type="ECO:0000313" key="17">
    <source>
        <dbReference type="EMBL" id="GIU48824.1"/>
    </source>
</evidence>
<keyword evidence="5" id="KW-0677">Repeat</keyword>
<dbReference type="InterPro" id="IPR013824">
    <property type="entry name" value="Topo_IA_cen_sub1"/>
</dbReference>
<dbReference type="Pfam" id="PF01131">
    <property type="entry name" value="Topoisom_bac"/>
    <property type="match status" value="1"/>
</dbReference>
<dbReference type="InterPro" id="IPR023406">
    <property type="entry name" value="Topo_IA_AS"/>
</dbReference>
<organism evidence="17 18">
    <name type="scientific">Shewanella sairae</name>
    <dbReference type="NCBI Taxonomy" id="190310"/>
    <lineage>
        <taxon>Bacteria</taxon>
        <taxon>Pseudomonadati</taxon>
        <taxon>Pseudomonadota</taxon>
        <taxon>Gammaproteobacteria</taxon>
        <taxon>Alteromonadales</taxon>
        <taxon>Shewanellaceae</taxon>
        <taxon>Shewanella</taxon>
    </lineage>
</organism>
<evidence type="ECO:0000256" key="13">
    <source>
        <dbReference type="ARBA" id="ARBA00032235"/>
    </source>
</evidence>
<evidence type="ECO:0000256" key="9">
    <source>
        <dbReference type="ARBA" id="ARBA00023125"/>
    </source>
</evidence>
<keyword evidence="9" id="KW-0238">DNA-binding</keyword>
<dbReference type="Gene3D" id="2.70.20.10">
    <property type="entry name" value="Topoisomerase I, domain 3"/>
    <property type="match status" value="1"/>
</dbReference>
<evidence type="ECO:0000259" key="15">
    <source>
        <dbReference type="PROSITE" id="PS50880"/>
    </source>
</evidence>
<dbReference type="SMART" id="SM00493">
    <property type="entry name" value="TOPRIM"/>
    <property type="match status" value="1"/>
</dbReference>
<dbReference type="InterPro" id="IPR006171">
    <property type="entry name" value="TOPRIM_dom"/>
</dbReference>